<dbReference type="AlphaFoldDB" id="A0A9P6LKN5"/>
<protein>
    <recommendedName>
        <fullName evidence="9">Choline transport protein</fullName>
    </recommendedName>
</protein>
<sequence length="489" mass="52793">MALESVSKQKEVILGDGDTVEPDASRNTSVQKLKRNFSSTAILATSVSLMATWEALCSTMSTGLINGGPSSLVYGAIIAFVGSTCSAMSLAELASIHPTAGGQYHFVAYLQKRSLAFSWFAGYITTLGWISFAGSAPFIAGTQIQGLLVLNYPDSYTFERWHGTLLYWAVLVCSACVCVFCSRILPLLEKITMGLHIGFFVIILIAMVVVAPEKHSAAFVFTTFENNSGWSNDAVAWCIGLLSCCYVLAGYDGATHLSEEMDDAAVGVPHAMVGSVLINGVLGFAFLIALLFCMGDVDSALATSTGFPIIQIFYNITGNLAATNAMTAAITIMAAISTVPLLTSAARMMWAFASDQGLPFANAISEIEKKRGIPTMSIIVTTGLLVFLGLINIASTTGFNAILSLAVNELPPTKYSMIQCVLFRRQPAVLAWLALLQRRTSDEEYQRLRGNGTGIVWDCSKNVQNFESKSQYQLRNFVDSGALHHQRWF</sequence>
<feature type="transmembrane region" description="Helical" evidence="6">
    <location>
        <begin position="193"/>
        <end position="211"/>
    </location>
</feature>
<evidence type="ECO:0008006" key="9">
    <source>
        <dbReference type="Google" id="ProtNLM"/>
    </source>
</evidence>
<feature type="transmembrane region" description="Helical" evidence="6">
    <location>
        <begin position="312"/>
        <end position="342"/>
    </location>
</feature>
<dbReference type="PANTHER" id="PTHR45649">
    <property type="entry name" value="AMINO-ACID PERMEASE BAT1"/>
    <property type="match status" value="1"/>
</dbReference>
<dbReference type="RefSeq" id="XP_038749045.1">
    <property type="nucleotide sequence ID" value="XM_038885846.1"/>
</dbReference>
<evidence type="ECO:0000256" key="4">
    <source>
        <dbReference type="ARBA" id="ARBA00022989"/>
    </source>
</evidence>
<proteinExistence type="predicted"/>
<reference evidence="7" key="1">
    <citation type="submission" date="2020-03" db="EMBL/GenBank/DDBJ databases">
        <authorList>
            <person name="He L."/>
        </authorList>
    </citation>
    <scope>NUCLEOTIDE SEQUENCE</scope>
    <source>
        <strain evidence="7">CkLH20</strain>
    </source>
</reference>
<keyword evidence="4 6" id="KW-1133">Transmembrane helix</keyword>
<dbReference type="GO" id="GO:0016020">
    <property type="term" value="C:membrane"/>
    <property type="evidence" value="ECO:0007669"/>
    <property type="project" value="UniProtKB-SubCell"/>
</dbReference>
<feature type="transmembrane region" description="Helical" evidence="6">
    <location>
        <begin position="378"/>
        <end position="403"/>
    </location>
</feature>
<dbReference type="Pfam" id="PF13520">
    <property type="entry name" value="AA_permease_2"/>
    <property type="match status" value="1"/>
</dbReference>
<feature type="transmembrane region" description="Helical" evidence="6">
    <location>
        <begin position="271"/>
        <end position="292"/>
    </location>
</feature>
<gene>
    <name evidence="7" type="ORF">CkaCkLH20_03127</name>
</gene>
<feature type="transmembrane region" description="Helical" evidence="6">
    <location>
        <begin position="41"/>
        <end position="65"/>
    </location>
</feature>
<feature type="transmembrane region" description="Helical" evidence="6">
    <location>
        <begin position="160"/>
        <end position="181"/>
    </location>
</feature>
<keyword evidence="2" id="KW-0813">Transport</keyword>
<dbReference type="OrthoDB" id="10054429at2759"/>
<evidence type="ECO:0000313" key="8">
    <source>
        <dbReference type="Proteomes" id="UP000781932"/>
    </source>
</evidence>
<name>A0A9P6LKN5_9PEZI</name>
<keyword evidence="8" id="KW-1185">Reference proteome</keyword>
<dbReference type="GO" id="GO:0022857">
    <property type="term" value="F:transmembrane transporter activity"/>
    <property type="evidence" value="ECO:0007669"/>
    <property type="project" value="InterPro"/>
</dbReference>
<reference evidence="7" key="2">
    <citation type="submission" date="2020-11" db="EMBL/GenBank/DDBJ databases">
        <title>Whole genome sequencing of Colletotrichum sp.</title>
        <authorList>
            <person name="Li H."/>
        </authorList>
    </citation>
    <scope>NUCLEOTIDE SEQUENCE</scope>
    <source>
        <strain evidence="7">CkLH20</strain>
    </source>
</reference>
<evidence type="ECO:0000256" key="6">
    <source>
        <dbReference type="SAM" id="Phobius"/>
    </source>
</evidence>
<dbReference type="InterPro" id="IPR002293">
    <property type="entry name" value="AA/rel_permease1"/>
</dbReference>
<evidence type="ECO:0000313" key="7">
    <source>
        <dbReference type="EMBL" id="KAF9879584.1"/>
    </source>
</evidence>
<feature type="transmembrane region" description="Helical" evidence="6">
    <location>
        <begin position="71"/>
        <end position="94"/>
    </location>
</feature>
<organism evidence="7 8">
    <name type="scientific">Colletotrichum karsti</name>
    <dbReference type="NCBI Taxonomy" id="1095194"/>
    <lineage>
        <taxon>Eukaryota</taxon>
        <taxon>Fungi</taxon>
        <taxon>Dikarya</taxon>
        <taxon>Ascomycota</taxon>
        <taxon>Pezizomycotina</taxon>
        <taxon>Sordariomycetes</taxon>
        <taxon>Hypocreomycetidae</taxon>
        <taxon>Glomerellales</taxon>
        <taxon>Glomerellaceae</taxon>
        <taxon>Colletotrichum</taxon>
        <taxon>Colletotrichum boninense species complex</taxon>
    </lineage>
</organism>
<comment type="caution">
    <text evidence="7">The sequence shown here is derived from an EMBL/GenBank/DDBJ whole genome shotgun (WGS) entry which is preliminary data.</text>
</comment>
<dbReference type="Gene3D" id="1.20.1740.10">
    <property type="entry name" value="Amino acid/polyamine transporter I"/>
    <property type="match status" value="1"/>
</dbReference>
<evidence type="ECO:0000256" key="1">
    <source>
        <dbReference type="ARBA" id="ARBA00004141"/>
    </source>
</evidence>
<dbReference type="EMBL" id="JAATWM020000007">
    <property type="protein sequence ID" value="KAF9879584.1"/>
    <property type="molecule type" value="Genomic_DNA"/>
</dbReference>
<feature type="transmembrane region" description="Helical" evidence="6">
    <location>
        <begin position="115"/>
        <end position="140"/>
    </location>
</feature>
<evidence type="ECO:0000256" key="2">
    <source>
        <dbReference type="ARBA" id="ARBA00022448"/>
    </source>
</evidence>
<dbReference type="Proteomes" id="UP000781932">
    <property type="component" value="Unassembled WGS sequence"/>
</dbReference>
<dbReference type="PANTHER" id="PTHR45649:SF5">
    <property type="entry name" value="GABA TRANSPORTER (EUROFUNG)-RELATED"/>
    <property type="match status" value="1"/>
</dbReference>
<keyword evidence="3 6" id="KW-0812">Transmembrane</keyword>
<comment type="subcellular location">
    <subcellularLocation>
        <location evidence="1">Membrane</location>
        <topology evidence="1">Multi-pass membrane protein</topology>
    </subcellularLocation>
</comment>
<accession>A0A9P6LKN5</accession>
<evidence type="ECO:0000256" key="5">
    <source>
        <dbReference type="ARBA" id="ARBA00023136"/>
    </source>
</evidence>
<evidence type="ECO:0000256" key="3">
    <source>
        <dbReference type="ARBA" id="ARBA00022692"/>
    </source>
</evidence>
<keyword evidence="5 6" id="KW-0472">Membrane</keyword>
<dbReference type="GeneID" id="62158920"/>